<gene>
    <name evidence="9" type="ORF">MCOR_11606</name>
</gene>
<keyword evidence="10" id="KW-1185">Reference proteome</keyword>
<keyword evidence="2" id="KW-0349">Heme</keyword>
<comment type="similarity">
    <text evidence="6">Belongs to the cytochrome b5 family. MAPR subfamily.</text>
</comment>
<keyword evidence="5" id="KW-0408">Iron</keyword>
<evidence type="ECO:0000256" key="7">
    <source>
        <dbReference type="SAM" id="SignalP"/>
    </source>
</evidence>
<evidence type="ECO:0000256" key="1">
    <source>
        <dbReference type="ARBA" id="ARBA00004240"/>
    </source>
</evidence>
<dbReference type="SMART" id="SM01117">
    <property type="entry name" value="Cyt-b5"/>
    <property type="match status" value="1"/>
</dbReference>
<dbReference type="SUPFAM" id="SSF55856">
    <property type="entry name" value="Cytochrome b5-like heme/steroid binding domain"/>
    <property type="match status" value="1"/>
</dbReference>
<dbReference type="EMBL" id="CACVKT020001980">
    <property type="protein sequence ID" value="CAC5374078.1"/>
    <property type="molecule type" value="Genomic_DNA"/>
</dbReference>
<dbReference type="GO" id="GO:0046872">
    <property type="term" value="F:metal ion binding"/>
    <property type="evidence" value="ECO:0007669"/>
    <property type="project" value="UniProtKB-KW"/>
</dbReference>
<dbReference type="GO" id="GO:0005783">
    <property type="term" value="C:endoplasmic reticulum"/>
    <property type="evidence" value="ECO:0007669"/>
    <property type="project" value="UniProtKB-SubCell"/>
</dbReference>
<evidence type="ECO:0000313" key="9">
    <source>
        <dbReference type="EMBL" id="CAC5374078.1"/>
    </source>
</evidence>
<reference evidence="9 10" key="1">
    <citation type="submission" date="2020-06" db="EMBL/GenBank/DDBJ databases">
        <authorList>
            <person name="Li R."/>
            <person name="Bekaert M."/>
        </authorList>
    </citation>
    <scope>NUCLEOTIDE SEQUENCE [LARGE SCALE GENOMIC DNA]</scope>
    <source>
        <strain evidence="10">wild</strain>
    </source>
</reference>
<feature type="domain" description="Cytochrome b5 heme-binding" evidence="8">
    <location>
        <begin position="43"/>
        <end position="140"/>
    </location>
</feature>
<dbReference type="InterPro" id="IPR001199">
    <property type="entry name" value="Cyt_B5-like_heme/steroid-bd"/>
</dbReference>
<keyword evidence="4" id="KW-0256">Endoplasmic reticulum</keyword>
<proteinExistence type="inferred from homology"/>
<evidence type="ECO:0000256" key="4">
    <source>
        <dbReference type="ARBA" id="ARBA00022824"/>
    </source>
</evidence>
<sequence>MAATSRILTAVLFLVIFSNSKGKYQQVVIEIAGKNENEPAKIFSESELRQFDGSDSDKPVYLAVRGVVFDVTEGKDFYGKGAAYNQLAGKDASYAIATWSLEDKDMHHDISSLSDNELKGLDDVFIGTYKKKYPIVGYLQYLIDKHADKVSERLRGEL</sequence>
<evidence type="ECO:0000256" key="3">
    <source>
        <dbReference type="ARBA" id="ARBA00022723"/>
    </source>
</evidence>
<evidence type="ECO:0000256" key="2">
    <source>
        <dbReference type="ARBA" id="ARBA00022617"/>
    </source>
</evidence>
<dbReference type="GO" id="GO:0016020">
    <property type="term" value="C:membrane"/>
    <property type="evidence" value="ECO:0007669"/>
    <property type="project" value="TreeGrafter"/>
</dbReference>
<feature type="signal peptide" evidence="7">
    <location>
        <begin position="1"/>
        <end position="22"/>
    </location>
</feature>
<dbReference type="OrthoDB" id="547796at2759"/>
<name>A0A6J8AXS0_MYTCO</name>
<dbReference type="Pfam" id="PF00173">
    <property type="entry name" value="Cyt-b5"/>
    <property type="match status" value="1"/>
</dbReference>
<dbReference type="Proteomes" id="UP000507470">
    <property type="component" value="Unassembled WGS sequence"/>
</dbReference>
<evidence type="ECO:0000256" key="5">
    <source>
        <dbReference type="ARBA" id="ARBA00023004"/>
    </source>
</evidence>
<dbReference type="AlphaFoldDB" id="A0A6J8AXS0"/>
<dbReference type="InterPro" id="IPR036400">
    <property type="entry name" value="Cyt_B5-like_heme/steroid_sf"/>
</dbReference>
<feature type="chain" id="PRO_5026775335" evidence="7">
    <location>
        <begin position="23"/>
        <end position="158"/>
    </location>
</feature>
<keyword evidence="7" id="KW-0732">Signal</keyword>
<organism evidence="9 10">
    <name type="scientific">Mytilus coruscus</name>
    <name type="common">Sea mussel</name>
    <dbReference type="NCBI Taxonomy" id="42192"/>
    <lineage>
        <taxon>Eukaryota</taxon>
        <taxon>Metazoa</taxon>
        <taxon>Spiralia</taxon>
        <taxon>Lophotrochozoa</taxon>
        <taxon>Mollusca</taxon>
        <taxon>Bivalvia</taxon>
        <taxon>Autobranchia</taxon>
        <taxon>Pteriomorphia</taxon>
        <taxon>Mytilida</taxon>
        <taxon>Mytiloidea</taxon>
        <taxon>Mytilidae</taxon>
        <taxon>Mytilinae</taxon>
        <taxon>Mytilus</taxon>
    </lineage>
</organism>
<dbReference type="PANTHER" id="PTHR10281">
    <property type="entry name" value="MEMBRANE-ASSOCIATED PROGESTERONE RECEPTOR COMPONENT-RELATED"/>
    <property type="match status" value="1"/>
</dbReference>
<dbReference type="InterPro" id="IPR050577">
    <property type="entry name" value="MAPR/NEUFC/NENF-like"/>
</dbReference>
<accession>A0A6J8AXS0</accession>
<evidence type="ECO:0000259" key="8">
    <source>
        <dbReference type="SMART" id="SM01117"/>
    </source>
</evidence>
<protein>
    <submittedName>
        <fullName evidence="9">Neudesin</fullName>
    </submittedName>
</protein>
<keyword evidence="3" id="KW-0479">Metal-binding</keyword>
<dbReference type="Gene3D" id="3.10.120.10">
    <property type="entry name" value="Cytochrome b5-like heme/steroid binding domain"/>
    <property type="match status" value="1"/>
</dbReference>
<comment type="subcellular location">
    <subcellularLocation>
        <location evidence="1">Endoplasmic reticulum</location>
    </subcellularLocation>
</comment>
<evidence type="ECO:0000313" key="10">
    <source>
        <dbReference type="Proteomes" id="UP000507470"/>
    </source>
</evidence>
<dbReference type="PANTHER" id="PTHR10281:SF72">
    <property type="entry name" value="NEUDESIN"/>
    <property type="match status" value="1"/>
</dbReference>
<evidence type="ECO:0000256" key="6">
    <source>
        <dbReference type="ARBA" id="ARBA00038357"/>
    </source>
</evidence>